<comment type="caution">
    <text evidence="2">The sequence shown here is derived from an EMBL/GenBank/DDBJ whole genome shotgun (WGS) entry which is preliminary data.</text>
</comment>
<feature type="compositionally biased region" description="Gly residues" evidence="1">
    <location>
        <begin position="91"/>
        <end position="118"/>
    </location>
</feature>
<accession>A0A9W6PGM9</accession>
<reference evidence="2" key="1">
    <citation type="submission" date="2023-02" db="EMBL/GenBank/DDBJ databases">
        <title>Kitasatospora phosalacinea NBRC 14362.</title>
        <authorList>
            <person name="Ichikawa N."/>
            <person name="Sato H."/>
            <person name="Tonouchi N."/>
        </authorList>
    </citation>
    <scope>NUCLEOTIDE SEQUENCE</scope>
    <source>
        <strain evidence="2">NBRC 14362</strain>
    </source>
</reference>
<organism evidence="2 3">
    <name type="scientific">Kitasatospora phosalacinea</name>
    <dbReference type="NCBI Taxonomy" id="2065"/>
    <lineage>
        <taxon>Bacteria</taxon>
        <taxon>Bacillati</taxon>
        <taxon>Actinomycetota</taxon>
        <taxon>Actinomycetes</taxon>
        <taxon>Kitasatosporales</taxon>
        <taxon>Streptomycetaceae</taxon>
        <taxon>Kitasatospora</taxon>
    </lineage>
</organism>
<feature type="region of interest" description="Disordered" evidence="1">
    <location>
        <begin position="78"/>
        <end position="118"/>
    </location>
</feature>
<feature type="region of interest" description="Disordered" evidence="1">
    <location>
        <begin position="1"/>
        <end position="29"/>
    </location>
</feature>
<evidence type="ECO:0000256" key="1">
    <source>
        <dbReference type="SAM" id="MobiDB-lite"/>
    </source>
</evidence>
<gene>
    <name evidence="2" type="ORF">Kpho01_26150</name>
</gene>
<proteinExistence type="predicted"/>
<dbReference type="Proteomes" id="UP001165143">
    <property type="component" value="Unassembled WGS sequence"/>
</dbReference>
<evidence type="ECO:0000313" key="3">
    <source>
        <dbReference type="Proteomes" id="UP001165143"/>
    </source>
</evidence>
<sequence length="118" mass="11219">MVAATTAPGEEPTRSTGSPPLGLDHGDDLLREQFGRQLGRQPAAVVDGLAAAREARQDALAVGAEVLDQVAGGALGARAGAVHHDQDVGRGRGGGGGGGGGAGGSGGAGYAGNRGPSG</sequence>
<evidence type="ECO:0000313" key="2">
    <source>
        <dbReference type="EMBL" id="GLW54604.1"/>
    </source>
</evidence>
<name>A0A9W6PGM9_9ACTN</name>
<protein>
    <submittedName>
        <fullName evidence="2">Uncharacterized protein</fullName>
    </submittedName>
</protein>
<dbReference type="EMBL" id="BSRX01000013">
    <property type="protein sequence ID" value="GLW54604.1"/>
    <property type="molecule type" value="Genomic_DNA"/>
</dbReference>
<dbReference type="AlphaFoldDB" id="A0A9W6PGM9"/>